<dbReference type="Pfam" id="PF00440">
    <property type="entry name" value="TetR_N"/>
    <property type="match status" value="1"/>
</dbReference>
<dbReference type="PANTHER" id="PTHR30055:SF175">
    <property type="entry name" value="HTH-TYPE TRANSCRIPTIONAL REPRESSOR KSTR2"/>
    <property type="match status" value="1"/>
</dbReference>
<organism evidence="7 8">
    <name type="scientific">Sporichthya brevicatena</name>
    <dbReference type="NCBI Taxonomy" id="171442"/>
    <lineage>
        <taxon>Bacteria</taxon>
        <taxon>Bacillati</taxon>
        <taxon>Actinomycetota</taxon>
        <taxon>Actinomycetes</taxon>
        <taxon>Sporichthyales</taxon>
        <taxon>Sporichthyaceae</taxon>
        <taxon>Sporichthya</taxon>
    </lineage>
</organism>
<evidence type="ECO:0000256" key="2">
    <source>
        <dbReference type="ARBA" id="ARBA00023015"/>
    </source>
</evidence>
<comment type="caution">
    <text evidence="5">Lacks conserved residue(s) required for the propagation of feature annotation.</text>
</comment>
<sequence length="176" mass="19386">MNEIAAAVGLSKPTLYHYFRSKEELLVRIYSEVRAESVEEARALVAAAPSPLEAIRALIVARVVYTCEKQQLLKVCFEEEHELPARLADELLARRKEFEDLFLDAVTAHLAAHRAAHPDAVAGPLNDVVPRVYVNTCLGAINWCYKWYRPSGPATPADLGRQIAATLTAPLVPAAL</sequence>
<dbReference type="InterPro" id="IPR009057">
    <property type="entry name" value="Homeodomain-like_sf"/>
</dbReference>
<dbReference type="EMBL" id="BAAAHE010000007">
    <property type="protein sequence ID" value="GAA0609810.1"/>
    <property type="molecule type" value="Genomic_DNA"/>
</dbReference>
<keyword evidence="1" id="KW-0678">Repressor</keyword>
<comment type="caution">
    <text evidence="7">The sequence shown here is derived from an EMBL/GenBank/DDBJ whole genome shotgun (WGS) entry which is preliminary data.</text>
</comment>
<dbReference type="PROSITE" id="PS50977">
    <property type="entry name" value="HTH_TETR_2"/>
    <property type="match status" value="1"/>
</dbReference>
<proteinExistence type="predicted"/>
<gene>
    <name evidence="7" type="ORF">GCM10009547_09870</name>
</gene>
<evidence type="ECO:0000256" key="3">
    <source>
        <dbReference type="ARBA" id="ARBA00023125"/>
    </source>
</evidence>
<dbReference type="InterPro" id="IPR041490">
    <property type="entry name" value="KstR2_TetR_C"/>
</dbReference>
<keyword evidence="3 5" id="KW-0238">DNA-binding</keyword>
<dbReference type="PANTHER" id="PTHR30055">
    <property type="entry name" value="HTH-TYPE TRANSCRIPTIONAL REGULATOR RUTR"/>
    <property type="match status" value="1"/>
</dbReference>
<accession>A0ABN1GEH5</accession>
<dbReference type="Gene3D" id="1.10.10.60">
    <property type="entry name" value="Homeodomain-like"/>
    <property type="match status" value="1"/>
</dbReference>
<dbReference type="Proteomes" id="UP001500957">
    <property type="component" value="Unassembled WGS sequence"/>
</dbReference>
<evidence type="ECO:0000313" key="8">
    <source>
        <dbReference type="Proteomes" id="UP001500957"/>
    </source>
</evidence>
<protein>
    <submittedName>
        <fullName evidence="7">TetR/AcrR family transcriptional regulator</fullName>
    </submittedName>
</protein>
<dbReference type="Gene3D" id="1.10.357.10">
    <property type="entry name" value="Tetracycline Repressor, domain 2"/>
    <property type="match status" value="1"/>
</dbReference>
<keyword evidence="2" id="KW-0805">Transcription regulation</keyword>
<evidence type="ECO:0000256" key="1">
    <source>
        <dbReference type="ARBA" id="ARBA00022491"/>
    </source>
</evidence>
<dbReference type="SUPFAM" id="SSF46689">
    <property type="entry name" value="Homeodomain-like"/>
    <property type="match status" value="1"/>
</dbReference>
<evidence type="ECO:0000256" key="4">
    <source>
        <dbReference type="ARBA" id="ARBA00023163"/>
    </source>
</evidence>
<evidence type="ECO:0000259" key="6">
    <source>
        <dbReference type="PROSITE" id="PS50977"/>
    </source>
</evidence>
<evidence type="ECO:0000256" key="5">
    <source>
        <dbReference type="PROSITE-ProRule" id="PRU00335"/>
    </source>
</evidence>
<reference evidence="7 8" key="1">
    <citation type="journal article" date="2019" name="Int. J. Syst. Evol. Microbiol.">
        <title>The Global Catalogue of Microorganisms (GCM) 10K type strain sequencing project: providing services to taxonomists for standard genome sequencing and annotation.</title>
        <authorList>
            <consortium name="The Broad Institute Genomics Platform"/>
            <consortium name="The Broad Institute Genome Sequencing Center for Infectious Disease"/>
            <person name="Wu L."/>
            <person name="Ma J."/>
        </authorList>
    </citation>
    <scope>NUCLEOTIDE SEQUENCE [LARGE SCALE GENOMIC DNA]</scope>
    <source>
        <strain evidence="7 8">JCM 10671</strain>
    </source>
</reference>
<keyword evidence="8" id="KW-1185">Reference proteome</keyword>
<dbReference type="Pfam" id="PF17932">
    <property type="entry name" value="TetR_C_24"/>
    <property type="match status" value="1"/>
</dbReference>
<feature type="domain" description="HTH tetR-type" evidence="6">
    <location>
        <begin position="1"/>
        <end position="37"/>
    </location>
</feature>
<keyword evidence="4" id="KW-0804">Transcription</keyword>
<dbReference type="InterPro" id="IPR001647">
    <property type="entry name" value="HTH_TetR"/>
</dbReference>
<evidence type="ECO:0000313" key="7">
    <source>
        <dbReference type="EMBL" id="GAA0609810.1"/>
    </source>
</evidence>
<dbReference type="InterPro" id="IPR050109">
    <property type="entry name" value="HTH-type_TetR-like_transc_reg"/>
</dbReference>
<name>A0ABN1GEH5_9ACTN</name>